<dbReference type="EMBL" id="KN639185">
    <property type="protein sequence ID" value="KHN49102.1"/>
    <property type="molecule type" value="Genomic_DNA"/>
</dbReference>
<keyword evidence="1" id="KW-1133">Transmembrane helix</keyword>
<keyword evidence="2" id="KW-0732">Signal</keyword>
<gene>
    <name evidence="4" type="ORF">D0Y65_043140</name>
    <name evidence="3" type="ORF">glysoja_049363</name>
</gene>
<evidence type="ECO:0000256" key="1">
    <source>
        <dbReference type="SAM" id="Phobius"/>
    </source>
</evidence>
<keyword evidence="5" id="KW-1185">Reference proteome</keyword>
<dbReference type="EMBL" id="QZWG01000016">
    <property type="protein sequence ID" value="RZB60230.1"/>
    <property type="molecule type" value="Genomic_DNA"/>
</dbReference>
<dbReference type="AlphaFoldDB" id="A0A0B2SXV0"/>
<dbReference type="Proteomes" id="UP000289340">
    <property type="component" value="Chromosome 16"/>
</dbReference>
<protein>
    <recommendedName>
        <fullName evidence="6">Transmembrane protein</fullName>
    </recommendedName>
</protein>
<feature type="transmembrane region" description="Helical" evidence="1">
    <location>
        <begin position="40"/>
        <end position="63"/>
    </location>
</feature>
<evidence type="ECO:0000313" key="3">
    <source>
        <dbReference type="EMBL" id="KHN49102.1"/>
    </source>
</evidence>
<reference evidence="4 5" key="2">
    <citation type="submission" date="2018-09" db="EMBL/GenBank/DDBJ databases">
        <title>A high-quality reference genome of wild soybean provides a powerful tool to mine soybean genomes.</title>
        <authorList>
            <person name="Xie M."/>
            <person name="Chung C.Y.L."/>
            <person name="Li M.-W."/>
            <person name="Wong F.-L."/>
            <person name="Chan T.-F."/>
            <person name="Lam H.-M."/>
        </authorList>
    </citation>
    <scope>NUCLEOTIDE SEQUENCE [LARGE SCALE GENOMIC DNA]</scope>
    <source>
        <strain evidence="5">cv. W05</strain>
        <tissue evidence="4">Hypocotyl of etiolated seedlings</tissue>
    </source>
</reference>
<keyword evidence="1" id="KW-0812">Transmembrane</keyword>
<feature type="chain" id="PRO_5040563025" description="Transmembrane protein" evidence="2">
    <location>
        <begin position="25"/>
        <end position="84"/>
    </location>
</feature>
<accession>A0A0B2SXV0</accession>
<dbReference type="Proteomes" id="UP000053555">
    <property type="component" value="Unassembled WGS sequence"/>
</dbReference>
<name>A0A0B2SXV0_GLYSO</name>
<evidence type="ECO:0000256" key="2">
    <source>
        <dbReference type="SAM" id="SignalP"/>
    </source>
</evidence>
<feature type="signal peptide" evidence="2">
    <location>
        <begin position="1"/>
        <end position="24"/>
    </location>
</feature>
<evidence type="ECO:0008006" key="6">
    <source>
        <dbReference type="Google" id="ProtNLM"/>
    </source>
</evidence>
<evidence type="ECO:0000313" key="4">
    <source>
        <dbReference type="EMBL" id="RZB60230.1"/>
    </source>
</evidence>
<keyword evidence="1" id="KW-0472">Membrane</keyword>
<organism evidence="3">
    <name type="scientific">Glycine soja</name>
    <name type="common">Wild soybean</name>
    <dbReference type="NCBI Taxonomy" id="3848"/>
    <lineage>
        <taxon>Eukaryota</taxon>
        <taxon>Viridiplantae</taxon>
        <taxon>Streptophyta</taxon>
        <taxon>Embryophyta</taxon>
        <taxon>Tracheophyta</taxon>
        <taxon>Spermatophyta</taxon>
        <taxon>Magnoliopsida</taxon>
        <taxon>eudicotyledons</taxon>
        <taxon>Gunneridae</taxon>
        <taxon>Pentapetalae</taxon>
        <taxon>rosids</taxon>
        <taxon>fabids</taxon>
        <taxon>Fabales</taxon>
        <taxon>Fabaceae</taxon>
        <taxon>Papilionoideae</taxon>
        <taxon>50 kb inversion clade</taxon>
        <taxon>NPAAA clade</taxon>
        <taxon>indigoferoid/millettioid clade</taxon>
        <taxon>Phaseoleae</taxon>
        <taxon>Glycine</taxon>
        <taxon>Glycine subgen. Soja</taxon>
    </lineage>
</organism>
<evidence type="ECO:0000313" key="5">
    <source>
        <dbReference type="Proteomes" id="UP000289340"/>
    </source>
</evidence>
<proteinExistence type="predicted"/>
<sequence>MAKYTAALLLLVLLVVAILNGSDASRRRLPEKDDLVYESQIFGFIPIFLHWKFCLLHPLLCLWRPKDHHVSAEIENLSIAPTNP</sequence>
<reference evidence="3" key="1">
    <citation type="submission" date="2014-07" db="EMBL/GenBank/DDBJ databases">
        <title>Identification of a novel salt tolerance gene in wild soybean by whole-genome sequencing.</title>
        <authorList>
            <person name="Lam H.-M."/>
            <person name="Qi X."/>
            <person name="Li M.-W."/>
            <person name="Liu X."/>
            <person name="Xie M."/>
            <person name="Ni M."/>
            <person name="Xu X."/>
        </authorList>
    </citation>
    <scope>NUCLEOTIDE SEQUENCE [LARGE SCALE GENOMIC DNA]</scope>
    <source>
        <tissue evidence="3">Root</tissue>
    </source>
</reference>